<dbReference type="EMBL" id="JABEVQ010000003">
    <property type="protein sequence ID" value="NWN91134.1"/>
    <property type="molecule type" value="Genomic_DNA"/>
</dbReference>
<dbReference type="SUPFAM" id="SSF51905">
    <property type="entry name" value="FAD/NAD(P)-binding domain"/>
    <property type="match status" value="1"/>
</dbReference>
<dbReference type="InterPro" id="IPR050703">
    <property type="entry name" value="Flavin_MAO"/>
</dbReference>
<dbReference type="Pfam" id="PF13450">
    <property type="entry name" value="NAD_binding_8"/>
    <property type="match status" value="1"/>
</dbReference>
<dbReference type="InterPro" id="IPR006311">
    <property type="entry name" value="TAT_signal"/>
</dbReference>
<sequence length="625" mass="69094">MAISRRDFLNGVALTIAAGMTPLSLLRADPQAQNQYPPLRTGMRGNHPGSFEAAHKMSREGHRFALGGLKVTEHYDMVVVGAGISGLAAAWFYRQQNPDAKILILDNHDDFGGHAKRNEFNVNGNTVLTYGGSESFQSPDSLFSDQVNKLLEGLGVDISRFKQYFDRDYYYQQGMSRGAFFDADHFGVNKVVGGSPEMGVADELRPDLLNSRSLEEYIRDFPLPPDDIDALVTLHINPPAYLSDMSVDEKVEYLSTISYQDFLKDIAGLSDSALLYFRATSTEFFGYGIDSIAAIDAHEYGYPGLSAMGLPEPGEAVKAEINDPYIYHFPDGNASVARLLVRDMIPGVASGNTMEDIVMAKFDYSKLDNPSNNIRLRLNSTVVRVDNPNGPVDVGYLHDGKLHRVQGRQSILACYNMMIPSMVPSLPATQKEALHQNVKAPLVYSKVLLKNWHAFKKLGVHTLYSPTAPYSLVKLDYPVNMGGYTHASGPDEPIVVHMVQVPTAANTGLDVRQQMRMGRAELLGRSFAEMEQEIRSQLSAILGISDTELEPLIEAITVNRWSHGYSYEETSLFDTEASAERTINQARKRHGQIAIANSDAAWSPYMHAAIDEAWRAVNELTGQEG</sequence>
<name>A0A851HNU2_9GAMM</name>
<dbReference type="PANTHER" id="PTHR43563:SF14">
    <property type="entry name" value="AMINE OXIDASE"/>
    <property type="match status" value="1"/>
</dbReference>
<dbReference type="Proteomes" id="UP000536442">
    <property type="component" value="Unassembled WGS sequence"/>
</dbReference>
<evidence type="ECO:0000313" key="2">
    <source>
        <dbReference type="Proteomes" id="UP000536442"/>
    </source>
</evidence>
<dbReference type="Gene3D" id="3.50.50.60">
    <property type="entry name" value="FAD/NAD(P)-binding domain"/>
    <property type="match status" value="1"/>
</dbReference>
<protein>
    <submittedName>
        <fullName evidence="1">NAD(P)-binding protein</fullName>
    </submittedName>
</protein>
<gene>
    <name evidence="1" type="ORF">HLV39_06480</name>
</gene>
<dbReference type="AlphaFoldDB" id="A0A851HNU2"/>
<dbReference type="PANTHER" id="PTHR43563">
    <property type="entry name" value="AMINE OXIDASE"/>
    <property type="match status" value="1"/>
</dbReference>
<dbReference type="PROSITE" id="PS51318">
    <property type="entry name" value="TAT"/>
    <property type="match status" value="1"/>
</dbReference>
<dbReference type="GO" id="GO:0016491">
    <property type="term" value="F:oxidoreductase activity"/>
    <property type="evidence" value="ECO:0007669"/>
    <property type="project" value="UniProtKB-ARBA"/>
</dbReference>
<dbReference type="InterPro" id="IPR036188">
    <property type="entry name" value="FAD/NAD-bd_sf"/>
</dbReference>
<evidence type="ECO:0000313" key="1">
    <source>
        <dbReference type="EMBL" id="NWN91134.1"/>
    </source>
</evidence>
<accession>A0A851HNU2</accession>
<keyword evidence="2" id="KW-1185">Reference proteome</keyword>
<proteinExistence type="predicted"/>
<organism evidence="1 2">
    <name type="scientific">Marinobacter adhaerens</name>
    <dbReference type="NCBI Taxonomy" id="1033846"/>
    <lineage>
        <taxon>Bacteria</taxon>
        <taxon>Pseudomonadati</taxon>
        <taxon>Pseudomonadota</taxon>
        <taxon>Gammaproteobacteria</taxon>
        <taxon>Pseudomonadales</taxon>
        <taxon>Marinobacteraceae</taxon>
        <taxon>Marinobacter</taxon>
    </lineage>
</organism>
<reference evidence="1 2" key="1">
    <citation type="submission" date="2020-03" db="EMBL/GenBank/DDBJ databases">
        <title>Metagenomic, metatranscriptomic, and metabolomic analyses revealed the key microbes and metabolic features during the fermentation of ganjang, Korean traditional soy sauce.</title>
        <authorList>
            <person name="Chun B.H."/>
            <person name="Jeon C.O."/>
        </authorList>
    </citation>
    <scope>NUCLEOTIDE SEQUENCE [LARGE SCALE GENOMIC DNA]</scope>
    <source>
        <strain evidence="1 2">KG14</strain>
    </source>
</reference>
<comment type="caution">
    <text evidence="1">The sequence shown here is derived from an EMBL/GenBank/DDBJ whole genome shotgun (WGS) entry which is preliminary data.</text>
</comment>